<dbReference type="PATRIC" id="fig|206506.3.peg.749"/>
<evidence type="ECO:0000256" key="6">
    <source>
        <dbReference type="RuleBase" id="RU003512"/>
    </source>
</evidence>
<dbReference type="InterPro" id="IPR006127">
    <property type="entry name" value="ZnuA-like"/>
</dbReference>
<organism evidence="8 9">
    <name type="scientific">Kerstersia gyiorum</name>
    <dbReference type="NCBI Taxonomy" id="206506"/>
    <lineage>
        <taxon>Bacteria</taxon>
        <taxon>Pseudomonadati</taxon>
        <taxon>Pseudomonadota</taxon>
        <taxon>Betaproteobacteria</taxon>
        <taxon>Burkholderiales</taxon>
        <taxon>Alcaligenaceae</taxon>
        <taxon>Kerstersia</taxon>
    </lineage>
</organism>
<feature type="compositionally biased region" description="Basic and acidic residues" evidence="7">
    <location>
        <begin position="116"/>
        <end position="162"/>
    </location>
</feature>
<dbReference type="STRING" id="206506.AAV32_03415"/>
<dbReference type="InterPro" id="IPR006128">
    <property type="entry name" value="Lipoprotein_PsaA-like"/>
</dbReference>
<evidence type="ECO:0000256" key="7">
    <source>
        <dbReference type="SAM" id="MobiDB-lite"/>
    </source>
</evidence>
<evidence type="ECO:0000313" key="9">
    <source>
        <dbReference type="Proteomes" id="UP000078084"/>
    </source>
</evidence>
<evidence type="ECO:0000256" key="2">
    <source>
        <dbReference type="ARBA" id="ARBA00011028"/>
    </source>
</evidence>
<comment type="caution">
    <text evidence="8">The sequence shown here is derived from an EMBL/GenBank/DDBJ whole genome shotgun (WGS) entry which is preliminary data.</text>
</comment>
<evidence type="ECO:0000256" key="5">
    <source>
        <dbReference type="ARBA" id="ARBA00022729"/>
    </source>
</evidence>
<dbReference type="PANTHER" id="PTHR42953">
    <property type="entry name" value="HIGH-AFFINITY ZINC UPTAKE SYSTEM PROTEIN ZNUA-RELATED"/>
    <property type="match status" value="1"/>
</dbReference>
<dbReference type="GO" id="GO:0046872">
    <property type="term" value="F:metal ion binding"/>
    <property type="evidence" value="ECO:0007669"/>
    <property type="project" value="UniProtKB-KW"/>
</dbReference>
<keyword evidence="4" id="KW-0479">Metal-binding</keyword>
<comment type="subcellular location">
    <subcellularLocation>
        <location evidence="1">Cell envelope</location>
    </subcellularLocation>
</comment>
<proteinExistence type="inferred from homology"/>
<reference evidence="8 9" key="1">
    <citation type="submission" date="2015-04" db="EMBL/GenBank/DDBJ databases">
        <title>Genome sequence of Kerstersia gyiorum CG1.</title>
        <authorList>
            <person name="Greninger A.L."/>
            <person name="Kozyreva V."/>
            <person name="Chaturvedi V."/>
        </authorList>
    </citation>
    <scope>NUCLEOTIDE SEQUENCE [LARGE SCALE GENOMIC DNA]</scope>
    <source>
        <strain evidence="8 9">CG1</strain>
    </source>
</reference>
<dbReference type="Pfam" id="PF01297">
    <property type="entry name" value="ZnuA"/>
    <property type="match status" value="1"/>
</dbReference>
<keyword evidence="3 6" id="KW-0813">Transport</keyword>
<feature type="region of interest" description="Disordered" evidence="7">
    <location>
        <begin position="106"/>
        <end position="162"/>
    </location>
</feature>
<dbReference type="Proteomes" id="UP000078084">
    <property type="component" value="Unassembled WGS sequence"/>
</dbReference>
<dbReference type="SUPFAM" id="SSF53807">
    <property type="entry name" value="Helical backbone' metal receptor"/>
    <property type="match status" value="1"/>
</dbReference>
<dbReference type="AlphaFoldDB" id="A0A171KX90"/>
<evidence type="ECO:0000256" key="1">
    <source>
        <dbReference type="ARBA" id="ARBA00004196"/>
    </source>
</evidence>
<evidence type="ECO:0000256" key="3">
    <source>
        <dbReference type="ARBA" id="ARBA00022448"/>
    </source>
</evidence>
<evidence type="ECO:0000256" key="4">
    <source>
        <dbReference type="ARBA" id="ARBA00022723"/>
    </source>
</evidence>
<name>A0A171KX90_9BURK</name>
<evidence type="ECO:0000313" key="8">
    <source>
        <dbReference type="EMBL" id="KKO73507.1"/>
    </source>
</evidence>
<dbReference type="PRINTS" id="PR00691">
    <property type="entry name" value="ADHESINB"/>
</dbReference>
<dbReference type="GO" id="GO:0030001">
    <property type="term" value="P:metal ion transport"/>
    <property type="evidence" value="ECO:0007669"/>
    <property type="project" value="InterPro"/>
</dbReference>
<dbReference type="PANTHER" id="PTHR42953:SF1">
    <property type="entry name" value="METAL-BINDING PROTEIN HI_0362-RELATED"/>
    <property type="match status" value="1"/>
</dbReference>
<keyword evidence="9" id="KW-1185">Reference proteome</keyword>
<sequence>MAVMAVCGVGAAQAEPLKVVASFSILADMVNEVGGDQVQTVALIGPNQDAHSFEPRPGDARKLGEAQLLVVNGLEFETWLPGLVKASGFKGSTAVASAGVKALRNAEDGHDDDDDHDHGHDDDDHDDHGHDDHGHDDQAHGNDSHGHAEDAHGHHHHGEFDPHAWQDVRNGILYARNIERALIAADPEHAEGYRQRANDYVARLQALDGRLREAFGALPQDHRKVVVAHAALDYFGQAYGLVFLPVAGQSTAAEPSAAEMARLIKQIRDEHINAVFIENVSRSRLADQIARETGAQVGGLLFTDALAASGQRGSTYLDMMEWNAQQLLDALKPQS</sequence>
<dbReference type="Gene3D" id="3.40.50.1980">
    <property type="entry name" value="Nitrogenase molybdenum iron protein domain"/>
    <property type="match status" value="3"/>
</dbReference>
<protein>
    <submittedName>
        <fullName evidence="8">ABC transporter substrate-binding protein</fullName>
    </submittedName>
</protein>
<dbReference type="EMBL" id="LBNE01000001">
    <property type="protein sequence ID" value="KKO73507.1"/>
    <property type="molecule type" value="Genomic_DNA"/>
</dbReference>
<dbReference type="InterPro" id="IPR006129">
    <property type="entry name" value="AdhesinB"/>
</dbReference>
<dbReference type="InterPro" id="IPR050492">
    <property type="entry name" value="Bact_metal-bind_prot9"/>
</dbReference>
<dbReference type="GO" id="GO:0030313">
    <property type="term" value="C:cell envelope"/>
    <property type="evidence" value="ECO:0007669"/>
    <property type="project" value="UniProtKB-SubCell"/>
</dbReference>
<dbReference type="GO" id="GO:0007155">
    <property type="term" value="P:cell adhesion"/>
    <property type="evidence" value="ECO:0007669"/>
    <property type="project" value="InterPro"/>
</dbReference>
<gene>
    <name evidence="8" type="ORF">AAV32_03415</name>
</gene>
<comment type="similarity">
    <text evidence="2 6">Belongs to the bacterial solute-binding protein 9 family.</text>
</comment>
<keyword evidence="5" id="KW-0732">Signal</keyword>
<dbReference type="PRINTS" id="PR00690">
    <property type="entry name" value="ADHESNFAMILY"/>
</dbReference>
<accession>A0A171KX90</accession>